<dbReference type="InterPro" id="IPR050272">
    <property type="entry name" value="Isochorismatase-like_hydrls"/>
</dbReference>
<dbReference type="AlphaFoldDB" id="A0A917PJR9"/>
<evidence type="ECO:0000313" key="3">
    <source>
        <dbReference type="EMBL" id="GGJ82075.1"/>
    </source>
</evidence>
<dbReference type="InterPro" id="IPR036380">
    <property type="entry name" value="Isochorismatase-like_sf"/>
</dbReference>
<keyword evidence="4" id="KW-1185">Reference proteome</keyword>
<dbReference type="SUPFAM" id="SSF52499">
    <property type="entry name" value="Isochorismatase-like hydrolases"/>
    <property type="match status" value="1"/>
</dbReference>
<sequence length="208" mass="22372">MTDLQDTFRQRGLGASSGFGDRPGVIVVDFSRGFTDPASPLGADYAPQLDATRTLLDAARTRALPVAFTTVSYPDGPHEATHFLAKVPSLALLRDGSGWADLDPRLDARPDEPVWVKRFASAFFGPPLHAWLQARRVDTLIVCGATTSGCVRATVVDGLQHGYRVIVPRECVGDRAAAPHDASLFDMNAKYADVLPLAEVLTHLPPPS</sequence>
<dbReference type="Proteomes" id="UP000635726">
    <property type="component" value="Unassembled WGS sequence"/>
</dbReference>
<dbReference type="InterPro" id="IPR000868">
    <property type="entry name" value="Isochorismatase-like_dom"/>
</dbReference>
<protein>
    <submittedName>
        <fullName evidence="3">N-carbamoylsarcosine amidase</fullName>
    </submittedName>
</protein>
<dbReference type="Pfam" id="PF00857">
    <property type="entry name" value="Isochorismatase"/>
    <property type="match status" value="1"/>
</dbReference>
<evidence type="ECO:0000259" key="2">
    <source>
        <dbReference type="Pfam" id="PF00857"/>
    </source>
</evidence>
<proteinExistence type="predicted"/>
<organism evidence="3 4">
    <name type="scientific">Deinococcus aquiradiocola</name>
    <dbReference type="NCBI Taxonomy" id="393059"/>
    <lineage>
        <taxon>Bacteria</taxon>
        <taxon>Thermotogati</taxon>
        <taxon>Deinococcota</taxon>
        <taxon>Deinococci</taxon>
        <taxon>Deinococcales</taxon>
        <taxon>Deinococcaceae</taxon>
        <taxon>Deinococcus</taxon>
    </lineage>
</organism>
<dbReference type="PANTHER" id="PTHR43540">
    <property type="entry name" value="PEROXYUREIDOACRYLATE/UREIDOACRYLATE AMIDOHYDROLASE-RELATED"/>
    <property type="match status" value="1"/>
</dbReference>
<keyword evidence="1" id="KW-0378">Hydrolase</keyword>
<feature type="domain" description="Isochorismatase-like" evidence="2">
    <location>
        <begin position="25"/>
        <end position="197"/>
    </location>
</feature>
<dbReference type="EMBL" id="BMOE01000010">
    <property type="protein sequence ID" value="GGJ82075.1"/>
    <property type="molecule type" value="Genomic_DNA"/>
</dbReference>
<dbReference type="GO" id="GO:0016787">
    <property type="term" value="F:hydrolase activity"/>
    <property type="evidence" value="ECO:0007669"/>
    <property type="project" value="UniProtKB-KW"/>
</dbReference>
<comment type="caution">
    <text evidence="3">The sequence shown here is derived from an EMBL/GenBank/DDBJ whole genome shotgun (WGS) entry which is preliminary data.</text>
</comment>
<accession>A0A917PJR9</accession>
<reference evidence="3" key="1">
    <citation type="journal article" date="2014" name="Int. J. Syst. Evol. Microbiol.">
        <title>Complete genome sequence of Corynebacterium casei LMG S-19264T (=DSM 44701T), isolated from a smear-ripened cheese.</title>
        <authorList>
            <consortium name="US DOE Joint Genome Institute (JGI-PGF)"/>
            <person name="Walter F."/>
            <person name="Albersmeier A."/>
            <person name="Kalinowski J."/>
            <person name="Ruckert C."/>
        </authorList>
    </citation>
    <scope>NUCLEOTIDE SEQUENCE</scope>
    <source>
        <strain evidence="3">JCM 14371</strain>
    </source>
</reference>
<evidence type="ECO:0000313" key="4">
    <source>
        <dbReference type="Proteomes" id="UP000635726"/>
    </source>
</evidence>
<gene>
    <name evidence="3" type="ORF">GCM10008939_27470</name>
</gene>
<reference evidence="3" key="2">
    <citation type="submission" date="2020-09" db="EMBL/GenBank/DDBJ databases">
        <authorList>
            <person name="Sun Q."/>
            <person name="Ohkuma M."/>
        </authorList>
    </citation>
    <scope>NUCLEOTIDE SEQUENCE</scope>
    <source>
        <strain evidence="3">JCM 14371</strain>
    </source>
</reference>
<dbReference type="RefSeq" id="WP_188963868.1">
    <property type="nucleotide sequence ID" value="NZ_BMOE01000010.1"/>
</dbReference>
<dbReference type="PANTHER" id="PTHR43540:SF1">
    <property type="entry name" value="ISOCHORISMATASE HYDROLASE"/>
    <property type="match status" value="1"/>
</dbReference>
<name>A0A917PJR9_9DEIO</name>
<dbReference type="Gene3D" id="3.40.50.850">
    <property type="entry name" value="Isochorismatase-like"/>
    <property type="match status" value="1"/>
</dbReference>
<evidence type="ECO:0000256" key="1">
    <source>
        <dbReference type="ARBA" id="ARBA00022801"/>
    </source>
</evidence>